<comment type="caution">
    <text evidence="1">The sequence shown here is derived from an EMBL/GenBank/DDBJ whole genome shotgun (WGS) entry which is preliminary data.</text>
</comment>
<evidence type="ECO:0000313" key="2">
    <source>
        <dbReference type="Proteomes" id="UP000265801"/>
    </source>
</evidence>
<dbReference type="EMBL" id="QXIR01000012">
    <property type="protein sequence ID" value="RIW33952.1"/>
    <property type="molecule type" value="Genomic_DNA"/>
</dbReference>
<protein>
    <submittedName>
        <fullName evidence="1">Uncharacterized protein</fullName>
    </submittedName>
</protein>
<dbReference type="AlphaFoldDB" id="A0A3A1R301"/>
<organism evidence="1 2">
    <name type="scientific">Bacillus salacetis</name>
    <dbReference type="NCBI Taxonomy" id="2315464"/>
    <lineage>
        <taxon>Bacteria</taxon>
        <taxon>Bacillati</taxon>
        <taxon>Bacillota</taxon>
        <taxon>Bacilli</taxon>
        <taxon>Bacillales</taxon>
        <taxon>Bacillaceae</taxon>
        <taxon>Bacillus</taxon>
    </lineage>
</organism>
<proteinExistence type="predicted"/>
<name>A0A3A1R301_9BACI</name>
<sequence length="74" mass="8628">MRHLRRQPFEKPVSIYIVAFEKSQVPDFPLYSQVSLSKKRAATVFPASRDFNGDLPGYYFKLILNSNKVYEKSI</sequence>
<gene>
    <name evidence="1" type="ORF">D3H55_10150</name>
</gene>
<reference evidence="1 2" key="1">
    <citation type="submission" date="2018-09" db="EMBL/GenBank/DDBJ databases">
        <title>Bacillus saliacetes sp. nov., isolated from Thai shrimp paste (Ka-pi).</title>
        <authorList>
            <person name="Daroonpunt R."/>
            <person name="Tanasupawat S."/>
            <person name="Yiamsombut S."/>
        </authorList>
    </citation>
    <scope>NUCLEOTIDE SEQUENCE [LARGE SCALE GENOMIC DNA]</scope>
    <source>
        <strain evidence="1 2">SKP7-4</strain>
    </source>
</reference>
<keyword evidence="2" id="KW-1185">Reference proteome</keyword>
<evidence type="ECO:0000313" key="1">
    <source>
        <dbReference type="EMBL" id="RIW33952.1"/>
    </source>
</evidence>
<dbReference type="Proteomes" id="UP000265801">
    <property type="component" value="Unassembled WGS sequence"/>
</dbReference>
<accession>A0A3A1R301</accession>